<reference evidence="2 3" key="1">
    <citation type="submission" date="2023-07" db="EMBL/GenBank/DDBJ databases">
        <title>Comparative genomics of wheat-associated soil bacteria to identify genetic determinants of phenazine resistance.</title>
        <authorList>
            <person name="Mouncey N."/>
        </authorList>
    </citation>
    <scope>NUCLEOTIDE SEQUENCE [LARGE SCALE GENOMIC DNA]</scope>
    <source>
        <strain evidence="2 3">V2I4</strain>
    </source>
</reference>
<evidence type="ECO:0000313" key="2">
    <source>
        <dbReference type="EMBL" id="MDQ1032592.1"/>
    </source>
</evidence>
<feature type="region of interest" description="Disordered" evidence="1">
    <location>
        <begin position="90"/>
        <end position="214"/>
    </location>
</feature>
<name>A0ABU0TAC2_9ACTN</name>
<feature type="compositionally biased region" description="Polar residues" evidence="1">
    <location>
        <begin position="196"/>
        <end position="211"/>
    </location>
</feature>
<sequence>MRRDDSFGRSRRAEGWRWSCRWSSRPALRLSRSPGTRRPGTTSPPCHACCSGPRWPPPSCSAVRPWRWSRRFAGGGATSLLPAPVRATTQIRARPRRGPADPSRATRAVGPGAVPAHRGNGTLAASLPRPLSAVHRPGLDPAGDDRHSPAHRPAPVGPSRRRRARRRHRRVRPVRPEHGHPQHPSRTGLPLWPSGFSPTSAQATASPTPIASSRAAPWTSNCAKVPGPRTSSCTTTPQQRAHHEAGECPDPRPCAAGYRRIRLVSAGRSKDPFSGMGQPKSGLLREEFRTVRTADFANVRLLLLERRPERGLTSPSRPGRPCA</sequence>
<comment type="caution">
    <text evidence="2">The sequence shown here is derived from an EMBL/GenBank/DDBJ whole genome shotgun (WGS) entry which is preliminary data.</text>
</comment>
<evidence type="ECO:0000313" key="3">
    <source>
        <dbReference type="Proteomes" id="UP001230328"/>
    </source>
</evidence>
<accession>A0ABU0TAC2</accession>
<gene>
    <name evidence="2" type="ORF">QF035_010174</name>
</gene>
<dbReference type="Proteomes" id="UP001230328">
    <property type="component" value="Unassembled WGS sequence"/>
</dbReference>
<evidence type="ECO:0000256" key="1">
    <source>
        <dbReference type="SAM" id="MobiDB-lite"/>
    </source>
</evidence>
<feature type="compositionally biased region" description="Basic residues" evidence="1">
    <location>
        <begin position="159"/>
        <end position="173"/>
    </location>
</feature>
<keyword evidence="3" id="KW-1185">Reference proteome</keyword>
<organism evidence="2 3">
    <name type="scientific">Streptomyces umbrinus</name>
    <dbReference type="NCBI Taxonomy" id="67370"/>
    <lineage>
        <taxon>Bacteria</taxon>
        <taxon>Bacillati</taxon>
        <taxon>Actinomycetota</taxon>
        <taxon>Actinomycetes</taxon>
        <taxon>Kitasatosporales</taxon>
        <taxon>Streptomycetaceae</taxon>
        <taxon>Streptomyces</taxon>
        <taxon>Streptomyces phaeochromogenes group</taxon>
    </lineage>
</organism>
<protein>
    <submittedName>
        <fullName evidence="2">Uncharacterized protein</fullName>
    </submittedName>
</protein>
<dbReference type="EMBL" id="JAUSZI010000002">
    <property type="protein sequence ID" value="MDQ1032592.1"/>
    <property type="molecule type" value="Genomic_DNA"/>
</dbReference>
<proteinExistence type="predicted"/>